<dbReference type="AlphaFoldDB" id="H7ENW2"/>
<reference evidence="7 8" key="1">
    <citation type="submission" date="2011-09" db="EMBL/GenBank/DDBJ databases">
        <title>The draft genome of Treponema saccharophilum DSM 2985.</title>
        <authorList>
            <consortium name="US DOE Joint Genome Institute (JGI-PGF)"/>
            <person name="Lucas S."/>
            <person name="Copeland A."/>
            <person name="Lapidus A."/>
            <person name="Glavina del Rio T."/>
            <person name="Dalin E."/>
            <person name="Tice H."/>
            <person name="Bruce D."/>
            <person name="Goodwin L."/>
            <person name="Pitluck S."/>
            <person name="Peters L."/>
            <person name="Kyrpides N."/>
            <person name="Mavromatis K."/>
            <person name="Ivanova N."/>
            <person name="Markowitz V."/>
            <person name="Cheng J.-F."/>
            <person name="Hugenholtz P."/>
            <person name="Woyke T."/>
            <person name="Wu D."/>
            <person name="Gronow S."/>
            <person name="Wellnitz S."/>
            <person name="Brambilla E."/>
            <person name="Klenk H.-P."/>
            <person name="Eisen J.A."/>
        </authorList>
    </citation>
    <scope>NUCLEOTIDE SEQUENCE [LARGE SCALE GENOMIC DNA]</scope>
    <source>
        <strain evidence="7 8">DSM 2985</strain>
    </source>
</reference>
<dbReference type="PIRSF" id="PIRSF000530">
    <property type="entry name" value="Galactokinase"/>
    <property type="match status" value="1"/>
</dbReference>
<dbReference type="InterPro" id="IPR036554">
    <property type="entry name" value="GHMP_kinase_C_sf"/>
</dbReference>
<accession>H7ENW2</accession>
<dbReference type="EC" id="2.7.1.6" evidence="7"/>
<dbReference type="eggNOG" id="COG0153">
    <property type="taxonomic scope" value="Bacteria"/>
</dbReference>
<evidence type="ECO:0000256" key="4">
    <source>
        <dbReference type="ARBA" id="ARBA00022840"/>
    </source>
</evidence>
<dbReference type="SUPFAM" id="SSF54211">
    <property type="entry name" value="Ribosomal protein S5 domain 2-like"/>
    <property type="match status" value="1"/>
</dbReference>
<evidence type="ECO:0000259" key="5">
    <source>
        <dbReference type="Pfam" id="PF00288"/>
    </source>
</evidence>
<dbReference type="EMBL" id="AGRW01000054">
    <property type="protein sequence ID" value="EIC00595.1"/>
    <property type="molecule type" value="Genomic_DNA"/>
</dbReference>
<dbReference type="GO" id="GO:0004335">
    <property type="term" value="F:galactokinase activity"/>
    <property type="evidence" value="ECO:0007669"/>
    <property type="project" value="UniProtKB-EC"/>
</dbReference>
<comment type="caution">
    <text evidence="7">The sequence shown here is derived from an EMBL/GenBank/DDBJ whole genome shotgun (WGS) entry which is preliminary data.</text>
</comment>
<dbReference type="STRING" id="907348.TresaDRAFT_0068"/>
<name>H7ENW2_9SPIR</name>
<protein>
    <submittedName>
        <fullName evidence="7">Galactokinase</fullName>
        <ecNumber evidence="7">2.7.1.6</ecNumber>
    </submittedName>
</protein>
<dbReference type="SUPFAM" id="SSF55060">
    <property type="entry name" value="GHMP Kinase, C-terminal domain"/>
    <property type="match status" value="1"/>
</dbReference>
<evidence type="ECO:0000259" key="6">
    <source>
        <dbReference type="Pfam" id="PF10509"/>
    </source>
</evidence>
<dbReference type="PATRIC" id="fig|907348.3.peg.2648"/>
<dbReference type="GO" id="GO:0005524">
    <property type="term" value="F:ATP binding"/>
    <property type="evidence" value="ECO:0007669"/>
    <property type="project" value="UniProtKB-KW"/>
</dbReference>
<keyword evidence="8" id="KW-1185">Reference proteome</keyword>
<feature type="domain" description="GHMP kinase N-terminal" evidence="5">
    <location>
        <begin position="117"/>
        <end position="181"/>
    </location>
</feature>
<feature type="domain" description="Galactokinase N-terminal" evidence="6">
    <location>
        <begin position="22"/>
        <end position="69"/>
    </location>
</feature>
<dbReference type="Proteomes" id="UP000003571">
    <property type="component" value="Unassembled WGS sequence"/>
</dbReference>
<dbReference type="InterPro" id="IPR006206">
    <property type="entry name" value="Mevalonate/galactokinase"/>
</dbReference>
<proteinExistence type="inferred from homology"/>
<dbReference type="PANTHER" id="PTHR10457:SF7">
    <property type="entry name" value="GALACTOKINASE-RELATED"/>
    <property type="match status" value="1"/>
</dbReference>
<dbReference type="InterPro" id="IPR019539">
    <property type="entry name" value="GalKase_N"/>
</dbReference>
<evidence type="ECO:0000256" key="1">
    <source>
        <dbReference type="ARBA" id="ARBA00006566"/>
    </source>
</evidence>
<dbReference type="GO" id="GO:0006012">
    <property type="term" value="P:galactose metabolic process"/>
    <property type="evidence" value="ECO:0007669"/>
    <property type="project" value="InterPro"/>
</dbReference>
<evidence type="ECO:0000256" key="3">
    <source>
        <dbReference type="ARBA" id="ARBA00022777"/>
    </source>
</evidence>
<dbReference type="PRINTS" id="PR00473">
    <property type="entry name" value="GALCTOKINASE"/>
</dbReference>
<dbReference type="InterPro" id="IPR006204">
    <property type="entry name" value="GHMP_kinase_N_dom"/>
</dbReference>
<evidence type="ECO:0000313" key="8">
    <source>
        <dbReference type="Proteomes" id="UP000003571"/>
    </source>
</evidence>
<dbReference type="Gene3D" id="3.30.230.10">
    <property type="match status" value="1"/>
</dbReference>
<sequence length="421" mass="46376">MPGFAGGNSAKVSALANRVAAAHSGEYGTGEVAVAVAPGRFHLMGEHTWYFGGKTLSMAIDRYVCVSASVRGDDLLRFKYVDTGESKKINLSALRFRKEDKWANAIKCVIFGFVSAHVIERIEDIPGMDFCVSSEIQPSSGLGITTAMKVCAAYAINSLLSLECSDSEILAAIDRGNVEFLKEKNENHFAENVTAMFSEPGALVLTDHSKSVPFSSSSFGIMGVGFEGKNVLLVDAKVPRVSVWNESSVMSGEYYDALASLRIERSDVLGGWTYEDDRSEVNAVLSSMPEDIRRHLYAVMTEHRCVLDACSALSRNDYASFARSVNASHEAMTELYDISCPEIDWILKRLVEINPKPDRNHNPVCCGRITGQGFGRCLYAVLDDENIPEFNERLYEYTKIFGFKTSCYAVHPSAGVFVMRF</sequence>
<dbReference type="GO" id="GO:0005829">
    <property type="term" value="C:cytosol"/>
    <property type="evidence" value="ECO:0007669"/>
    <property type="project" value="TreeGrafter"/>
</dbReference>
<keyword evidence="7" id="KW-0808">Transferase</keyword>
<evidence type="ECO:0000256" key="2">
    <source>
        <dbReference type="ARBA" id="ARBA00022741"/>
    </source>
</evidence>
<dbReference type="Pfam" id="PF10509">
    <property type="entry name" value="GalKase_gal_bdg"/>
    <property type="match status" value="1"/>
</dbReference>
<dbReference type="InterPro" id="IPR020568">
    <property type="entry name" value="Ribosomal_Su5_D2-typ_SF"/>
</dbReference>
<gene>
    <name evidence="7" type="ORF">TresaDRAFT_0068</name>
</gene>
<comment type="similarity">
    <text evidence="1">Belongs to the GHMP kinase family. GalK subfamily.</text>
</comment>
<evidence type="ECO:0000313" key="7">
    <source>
        <dbReference type="EMBL" id="EIC00595.1"/>
    </source>
</evidence>
<dbReference type="InterPro" id="IPR000705">
    <property type="entry name" value="Galactokinase"/>
</dbReference>
<dbReference type="Gene3D" id="3.30.70.890">
    <property type="entry name" value="GHMP kinase, C-terminal domain"/>
    <property type="match status" value="1"/>
</dbReference>
<dbReference type="PRINTS" id="PR00959">
    <property type="entry name" value="MEVGALKINASE"/>
</dbReference>
<dbReference type="Pfam" id="PF00288">
    <property type="entry name" value="GHMP_kinases_N"/>
    <property type="match status" value="1"/>
</dbReference>
<keyword evidence="3 7" id="KW-0418">Kinase</keyword>
<dbReference type="PANTHER" id="PTHR10457">
    <property type="entry name" value="MEVALONATE KINASE/GALACTOKINASE"/>
    <property type="match status" value="1"/>
</dbReference>
<keyword evidence="4" id="KW-0067">ATP-binding</keyword>
<dbReference type="InterPro" id="IPR014721">
    <property type="entry name" value="Ribsml_uS5_D2-typ_fold_subgr"/>
</dbReference>
<organism evidence="7 8">
    <name type="scientific">Treponema saccharophilum DSM 2985</name>
    <dbReference type="NCBI Taxonomy" id="907348"/>
    <lineage>
        <taxon>Bacteria</taxon>
        <taxon>Pseudomonadati</taxon>
        <taxon>Spirochaetota</taxon>
        <taxon>Spirochaetia</taxon>
        <taxon>Spirochaetales</taxon>
        <taxon>Treponemataceae</taxon>
        <taxon>Treponema</taxon>
    </lineage>
</organism>
<keyword evidence="2" id="KW-0547">Nucleotide-binding</keyword>